<sequence length="389" mass="44122">MILNDYLERYTTARKQDKGWILDEIVVMTGWSRDHVRRLLAQLIRGQKPLPEDTDEPRHREGKYSHEARAVLEKVWDWSGRQSGKYLAAAMPVLLDALERHDSLQPGEDGYGPEIREELLSVSPASIDRYLQCARTCDFATRNVSTRRSHAPSAEFLDFAGGENENEPGFFMADTVAHAGSTVGGHSVITLNATCLHTGWVFTRSLADNAPDRVADILQWALDEITGIPFWVNAVELSNACERVHEAVGSWARALDIHYSPVPKDHRRDRLPEASKHQHLVHEYGFVERYDTEEARSALNHLWRAVNDRLNFFTPIRKPVAWSRDSAGHRKRIYDDPATPLARLRDAGVMSPVQEAELITYRNSLNPARLSEEISQWQTRLTEITATAG</sequence>
<protein>
    <recommendedName>
        <fullName evidence="5">Integrase</fullName>
    </recommendedName>
</protein>
<evidence type="ECO:0000313" key="1">
    <source>
        <dbReference type="EMBL" id="AOP54870.1"/>
    </source>
</evidence>
<name>A0A1D7W7B4_BREAU</name>
<dbReference type="AlphaFoldDB" id="A0A1D7W7B4"/>
<evidence type="ECO:0008006" key="5">
    <source>
        <dbReference type="Google" id="ProtNLM"/>
    </source>
</evidence>
<evidence type="ECO:0000313" key="2">
    <source>
        <dbReference type="EMBL" id="PCC17603.1"/>
    </source>
</evidence>
<dbReference type="PATRIC" id="fig|1703.10.peg.3275"/>
<dbReference type="EMBL" id="NRGX01000001">
    <property type="protein sequence ID" value="PCC17603.1"/>
    <property type="molecule type" value="Genomic_DNA"/>
</dbReference>
<dbReference type="eggNOG" id="COG2801">
    <property type="taxonomic scope" value="Bacteria"/>
</dbReference>
<accession>A0A1D7W7B4</accession>
<proteinExistence type="predicted"/>
<evidence type="ECO:0000313" key="3">
    <source>
        <dbReference type="Proteomes" id="UP000094793"/>
    </source>
</evidence>
<reference evidence="2 4" key="3">
    <citation type="journal article" date="2017" name="Elife">
        <title>Extensive horizontal gene transfer in cheese-associated bacteria.</title>
        <authorList>
            <person name="Bonham K.S."/>
            <person name="Wolfe B.E."/>
            <person name="Dutton R.J."/>
        </authorList>
    </citation>
    <scope>NUCLEOTIDE SEQUENCE [LARGE SCALE GENOMIC DNA]</scope>
    <source>
        <strain evidence="2 4">JB5</strain>
    </source>
</reference>
<reference evidence="1" key="1">
    <citation type="submission" date="2016-09" db="EMBL/GenBank/DDBJ databases">
        <title>Complete Genome Sequence of Brevibacterium aurantiacum SMQ-1335.</title>
        <authorList>
            <person name="de Melo A.G."/>
            <person name="Labrie S.J."/>
            <person name="Dumaresq J."/>
            <person name="Roberts R.J."/>
            <person name="Tremblay D.M."/>
            <person name="Moineau S."/>
        </authorList>
    </citation>
    <scope>NUCLEOTIDE SEQUENCE</scope>
    <source>
        <strain evidence="1">SMQ-1335</strain>
    </source>
</reference>
<dbReference type="Proteomes" id="UP000218377">
    <property type="component" value="Unassembled WGS sequence"/>
</dbReference>
<reference evidence="3" key="2">
    <citation type="submission" date="2016-09" db="EMBL/GenBank/DDBJ databases">
        <title>Complete Genome Sequence of Brevibacterium linens SMQ-1335.</title>
        <authorList>
            <person name="de Melo A.G."/>
            <person name="Labrie S.J."/>
            <person name="Dumaresq J."/>
            <person name="Roberts R.J."/>
            <person name="Tremblay D.M."/>
            <person name="Moineau S."/>
        </authorList>
    </citation>
    <scope>NUCLEOTIDE SEQUENCE [LARGE SCALE GENOMIC DNA]</scope>
    <source>
        <strain evidence="3">SMQ-1335</strain>
    </source>
</reference>
<dbReference type="EMBL" id="CP017150">
    <property type="protein sequence ID" value="AOP54870.1"/>
    <property type="molecule type" value="Genomic_DNA"/>
</dbReference>
<gene>
    <name evidence="1" type="ORF">BLSMQ_3168</name>
    <name evidence="2" type="ORF">CIK79_04450</name>
</gene>
<evidence type="ECO:0000313" key="4">
    <source>
        <dbReference type="Proteomes" id="UP000218377"/>
    </source>
</evidence>
<dbReference type="Proteomes" id="UP000094793">
    <property type="component" value="Chromosome"/>
</dbReference>
<accession>A0A2A3X1K7</accession>
<organism evidence="1 3">
    <name type="scientific">Brevibacterium aurantiacum</name>
    <dbReference type="NCBI Taxonomy" id="273384"/>
    <lineage>
        <taxon>Bacteria</taxon>
        <taxon>Bacillati</taxon>
        <taxon>Actinomycetota</taxon>
        <taxon>Actinomycetes</taxon>
        <taxon>Micrococcales</taxon>
        <taxon>Brevibacteriaceae</taxon>
        <taxon>Brevibacterium</taxon>
    </lineage>
</organism>
<dbReference type="RefSeq" id="WP_069600818.1">
    <property type="nucleotide sequence ID" value="NZ_CP017150.1"/>
</dbReference>
<dbReference type="OrthoDB" id="2370461at2"/>
<dbReference type="KEGG" id="blin:BLSMQ_3168"/>